<dbReference type="InterPro" id="IPR018968">
    <property type="entry name" value="Phasin"/>
</dbReference>
<evidence type="ECO:0000256" key="1">
    <source>
        <dbReference type="SAM" id="MobiDB-lite"/>
    </source>
</evidence>
<protein>
    <recommendedName>
        <fullName evidence="2">Phasin domain-containing protein</fullName>
    </recommendedName>
</protein>
<dbReference type="InterPro" id="IPR010127">
    <property type="entry name" value="Phasin_subfam-1"/>
</dbReference>
<feature type="domain" description="Phasin" evidence="2">
    <location>
        <begin position="5"/>
        <end position="103"/>
    </location>
</feature>
<feature type="region of interest" description="Disordered" evidence="1">
    <location>
        <begin position="175"/>
        <end position="210"/>
    </location>
</feature>
<name>E6PR92_9ZZZZ</name>
<dbReference type="AlphaFoldDB" id="E6PR92"/>
<gene>
    <name evidence="3" type="ORF">CARN2_2919</name>
</gene>
<reference evidence="3" key="1">
    <citation type="submission" date="2009-10" db="EMBL/GenBank/DDBJ databases">
        <title>Diversity of trophic interactions inside an arsenic-rich microbial ecosystem.</title>
        <authorList>
            <person name="Bertin P.N."/>
            <person name="Heinrich-Salmeron A."/>
            <person name="Pelletier E."/>
            <person name="Goulhen-Chollet F."/>
            <person name="Arsene-Ploetze F."/>
            <person name="Gallien S."/>
            <person name="Calteau A."/>
            <person name="Vallenet D."/>
            <person name="Casiot C."/>
            <person name="Chane-Woon-Ming B."/>
            <person name="Giloteaux L."/>
            <person name="Barakat M."/>
            <person name="Bonnefoy V."/>
            <person name="Bruneel O."/>
            <person name="Chandler M."/>
            <person name="Cleiss J."/>
            <person name="Duran R."/>
            <person name="Elbaz-Poulichet F."/>
            <person name="Fonknechten N."/>
            <person name="Lauga B."/>
            <person name="Mornico D."/>
            <person name="Ortet P."/>
            <person name="Schaeffer C."/>
            <person name="Siguier P."/>
            <person name="Alexander Thil Smith A."/>
            <person name="Van Dorsselaer A."/>
            <person name="Weissenbach J."/>
            <person name="Medigue C."/>
            <person name="Le Paslier D."/>
        </authorList>
    </citation>
    <scope>NUCLEOTIDE SEQUENCE</scope>
</reference>
<evidence type="ECO:0000259" key="2">
    <source>
        <dbReference type="Pfam" id="PF09361"/>
    </source>
</evidence>
<accession>E6PR92</accession>
<dbReference type="NCBIfam" id="TIGR01841">
    <property type="entry name" value="phasin"/>
    <property type="match status" value="1"/>
</dbReference>
<proteinExistence type="predicted"/>
<comment type="caution">
    <text evidence="3">The sequence shown here is derived from an EMBL/GenBank/DDBJ whole genome shotgun (WGS) entry which is preliminary data.</text>
</comment>
<dbReference type="EMBL" id="CABM01000043">
    <property type="protein sequence ID" value="CBH97447.1"/>
    <property type="molecule type" value="Genomic_DNA"/>
</dbReference>
<dbReference type="Pfam" id="PF09361">
    <property type="entry name" value="Phasin_2"/>
    <property type="match status" value="1"/>
</dbReference>
<evidence type="ECO:0000313" key="3">
    <source>
        <dbReference type="EMBL" id="CBH97447.1"/>
    </source>
</evidence>
<feature type="region of interest" description="Disordered" evidence="1">
    <location>
        <begin position="115"/>
        <end position="144"/>
    </location>
</feature>
<sequence length="210" mass="22608">MRTREQIQAVQKAELEFMAGMAEKVMHGFEQVARLNLQMLRDATHDGAEAMRAAASARDVPEWIRVQTGNPAQANGQKALAYAQRLAEIAGTTQAELADAMNQGLLRMQQALRETMAADNSKRPHAPGSAGPLPSFLGSHGSSPLAAPWGRTPAASLMQSFMNFTTQALEAMQESQGKAVKIMADNTRNPSQAVTKHAAAPRPHARKRAA</sequence>
<organism evidence="3">
    <name type="scientific">mine drainage metagenome</name>
    <dbReference type="NCBI Taxonomy" id="410659"/>
    <lineage>
        <taxon>unclassified sequences</taxon>
        <taxon>metagenomes</taxon>
        <taxon>ecological metagenomes</taxon>
    </lineage>
</organism>